<keyword evidence="4" id="KW-1185">Reference proteome</keyword>
<dbReference type="OrthoDB" id="10266517at2759"/>
<feature type="region of interest" description="Disordered" evidence="1">
    <location>
        <begin position="252"/>
        <end position="281"/>
    </location>
</feature>
<accession>A0A1Y1IN27</accession>
<dbReference type="Pfam" id="PF08670">
    <property type="entry name" value="MEKHLA"/>
    <property type="match status" value="1"/>
</dbReference>
<protein>
    <recommendedName>
        <fullName evidence="2">MEKHLA domain-containing protein</fullName>
    </recommendedName>
</protein>
<dbReference type="Proteomes" id="UP000054558">
    <property type="component" value="Unassembled WGS sequence"/>
</dbReference>
<sequence length="281" mass="30104">MACSHCAAPWRASLPSAVSSELLNSSRTRRCRAYTSAPLRQSFSDLLGPGTGVVAPQQDRRRLVVLAAKKKGAPVNKAAAAKKEKEAAEAAAAAAKNAAPYTNPDVFMHSLLLIDSYRRATGKPLFTDLELPDSGRALFEAPFVCMSHDGEEDPVFDYGNKAALELFEMTWDEFTKMPSRKSAASDAPEQEGRNQLLAEALEKGAIELHDAQRYTSTGKPFIIQKGVLWTITNLEGERLGQAAVCTEIEHPAASASADSKQTLPTAQALDGTTSNGPTVVS</sequence>
<gene>
    <name evidence="3" type="ORF">KFL_005900030</name>
</gene>
<dbReference type="EMBL" id="DF237539">
    <property type="protein sequence ID" value="GAQ90017.1"/>
    <property type="molecule type" value="Genomic_DNA"/>
</dbReference>
<reference evidence="3 4" key="1">
    <citation type="journal article" date="2014" name="Nat. Commun.">
        <title>Klebsormidium flaccidum genome reveals primary factors for plant terrestrial adaptation.</title>
        <authorList>
            <person name="Hori K."/>
            <person name="Maruyama F."/>
            <person name="Fujisawa T."/>
            <person name="Togashi T."/>
            <person name="Yamamoto N."/>
            <person name="Seo M."/>
            <person name="Sato S."/>
            <person name="Yamada T."/>
            <person name="Mori H."/>
            <person name="Tajima N."/>
            <person name="Moriyama T."/>
            <person name="Ikeuchi M."/>
            <person name="Watanabe M."/>
            <person name="Wada H."/>
            <person name="Kobayashi K."/>
            <person name="Saito M."/>
            <person name="Masuda T."/>
            <person name="Sasaki-Sekimoto Y."/>
            <person name="Mashiguchi K."/>
            <person name="Awai K."/>
            <person name="Shimojima M."/>
            <person name="Masuda S."/>
            <person name="Iwai M."/>
            <person name="Nobusawa T."/>
            <person name="Narise T."/>
            <person name="Kondo S."/>
            <person name="Saito H."/>
            <person name="Sato R."/>
            <person name="Murakawa M."/>
            <person name="Ihara Y."/>
            <person name="Oshima-Yamada Y."/>
            <person name="Ohtaka K."/>
            <person name="Satoh M."/>
            <person name="Sonobe K."/>
            <person name="Ishii M."/>
            <person name="Ohtani R."/>
            <person name="Kanamori-Sato M."/>
            <person name="Honoki R."/>
            <person name="Miyazaki D."/>
            <person name="Mochizuki H."/>
            <person name="Umetsu J."/>
            <person name="Higashi K."/>
            <person name="Shibata D."/>
            <person name="Kamiya Y."/>
            <person name="Sato N."/>
            <person name="Nakamura Y."/>
            <person name="Tabata S."/>
            <person name="Ida S."/>
            <person name="Kurokawa K."/>
            <person name="Ohta H."/>
        </authorList>
    </citation>
    <scope>NUCLEOTIDE SEQUENCE [LARGE SCALE GENOMIC DNA]</scope>
    <source>
        <strain evidence="3 4">NIES-2285</strain>
    </source>
</reference>
<dbReference type="InterPro" id="IPR013978">
    <property type="entry name" value="MEKHLA"/>
</dbReference>
<evidence type="ECO:0000259" key="2">
    <source>
        <dbReference type="Pfam" id="PF08670"/>
    </source>
</evidence>
<organism evidence="3 4">
    <name type="scientific">Klebsormidium nitens</name>
    <name type="common">Green alga</name>
    <name type="synonym">Ulothrix nitens</name>
    <dbReference type="NCBI Taxonomy" id="105231"/>
    <lineage>
        <taxon>Eukaryota</taxon>
        <taxon>Viridiplantae</taxon>
        <taxon>Streptophyta</taxon>
        <taxon>Klebsormidiophyceae</taxon>
        <taxon>Klebsormidiales</taxon>
        <taxon>Klebsormidiaceae</taxon>
        <taxon>Klebsormidium</taxon>
    </lineage>
</organism>
<evidence type="ECO:0000313" key="3">
    <source>
        <dbReference type="EMBL" id="GAQ90017.1"/>
    </source>
</evidence>
<feature type="compositionally biased region" description="Polar residues" evidence="1">
    <location>
        <begin position="256"/>
        <end position="281"/>
    </location>
</feature>
<feature type="domain" description="MEKHLA" evidence="2">
    <location>
        <begin position="109"/>
        <end position="247"/>
    </location>
</feature>
<proteinExistence type="predicted"/>
<evidence type="ECO:0000256" key="1">
    <source>
        <dbReference type="SAM" id="MobiDB-lite"/>
    </source>
</evidence>
<dbReference type="AlphaFoldDB" id="A0A1Y1IN27"/>
<evidence type="ECO:0000313" key="4">
    <source>
        <dbReference type="Proteomes" id="UP000054558"/>
    </source>
</evidence>
<name>A0A1Y1IN27_KLENI</name>